<accession>A0A402D4I5</accession>
<sequence>MVPSVVGAVVVVPFPFTDLSDAKRRPAIVLADAGRGDWILCQMTSKAYADPNAIFIADTDFVIGSLRSSGFARPSKLFTASSNLILSEAGVLDPETFRRIREAVISLFQA</sequence>
<proteinExistence type="inferred from homology"/>
<evidence type="ECO:0000313" key="4">
    <source>
        <dbReference type="Proteomes" id="UP000287394"/>
    </source>
</evidence>
<dbReference type="EMBL" id="AP025739">
    <property type="protein sequence ID" value="BDI29278.1"/>
    <property type="molecule type" value="Genomic_DNA"/>
</dbReference>
<dbReference type="GO" id="GO:0003677">
    <property type="term" value="F:DNA binding"/>
    <property type="evidence" value="ECO:0007669"/>
    <property type="project" value="InterPro"/>
</dbReference>
<evidence type="ECO:0000256" key="2">
    <source>
        <dbReference type="ARBA" id="ARBA00022649"/>
    </source>
</evidence>
<dbReference type="KEGG" id="ccot:CCAX7_13290"/>
<dbReference type="RefSeq" id="WP_119324447.1">
    <property type="nucleotide sequence ID" value="NZ_AP025739.1"/>
</dbReference>
<dbReference type="InterPro" id="IPR011067">
    <property type="entry name" value="Plasmid_toxin/cell-grow_inhib"/>
</dbReference>
<evidence type="ECO:0000313" key="3">
    <source>
        <dbReference type="EMBL" id="BDI29278.1"/>
    </source>
</evidence>
<dbReference type="InterPro" id="IPR003477">
    <property type="entry name" value="PemK-like"/>
</dbReference>
<gene>
    <name evidence="3" type="ORF">CCAX7_13290</name>
</gene>
<protein>
    <submittedName>
        <fullName evidence="3">Uncharacterized protein</fullName>
    </submittedName>
</protein>
<dbReference type="Proteomes" id="UP000287394">
    <property type="component" value="Chromosome"/>
</dbReference>
<dbReference type="OrthoDB" id="9813449at2"/>
<name>A0A402D4I5_9BACT</name>
<dbReference type="Gene3D" id="2.30.30.110">
    <property type="match status" value="1"/>
</dbReference>
<keyword evidence="2" id="KW-1277">Toxin-antitoxin system</keyword>
<comment type="similarity">
    <text evidence="1">Belongs to the PemK/MazF family.</text>
</comment>
<evidence type="ECO:0000256" key="1">
    <source>
        <dbReference type="ARBA" id="ARBA00007521"/>
    </source>
</evidence>
<reference evidence="3 4" key="1">
    <citation type="journal article" date="2019" name="Int. J. Syst. Evol. Microbiol.">
        <title>Capsulimonas corticalis gen. nov., sp. nov., an aerobic capsulated bacterium, of a novel bacterial order, Capsulimonadales ord. nov., of the class Armatimonadia of the phylum Armatimonadetes.</title>
        <authorList>
            <person name="Li J."/>
            <person name="Kudo C."/>
            <person name="Tonouchi A."/>
        </authorList>
    </citation>
    <scope>NUCLEOTIDE SEQUENCE [LARGE SCALE GENOMIC DNA]</scope>
    <source>
        <strain evidence="3 4">AX-7</strain>
    </source>
</reference>
<dbReference type="SUPFAM" id="SSF50118">
    <property type="entry name" value="Cell growth inhibitor/plasmid maintenance toxic component"/>
    <property type="match status" value="1"/>
</dbReference>
<keyword evidence="4" id="KW-1185">Reference proteome</keyword>
<dbReference type="Pfam" id="PF02452">
    <property type="entry name" value="PemK_toxin"/>
    <property type="match status" value="1"/>
</dbReference>
<organism evidence="3 4">
    <name type="scientific">Capsulimonas corticalis</name>
    <dbReference type="NCBI Taxonomy" id="2219043"/>
    <lineage>
        <taxon>Bacteria</taxon>
        <taxon>Bacillati</taxon>
        <taxon>Armatimonadota</taxon>
        <taxon>Armatimonadia</taxon>
        <taxon>Capsulimonadales</taxon>
        <taxon>Capsulimonadaceae</taxon>
        <taxon>Capsulimonas</taxon>
    </lineage>
</organism>
<dbReference type="AlphaFoldDB" id="A0A402D4I5"/>